<proteinExistence type="predicted"/>
<organism evidence="1 2">
    <name type="scientific">Ajellomyces capsulatus</name>
    <name type="common">Darling's disease fungus</name>
    <name type="synonym">Histoplasma capsulatum</name>
    <dbReference type="NCBI Taxonomy" id="5037"/>
    <lineage>
        <taxon>Eukaryota</taxon>
        <taxon>Fungi</taxon>
        <taxon>Dikarya</taxon>
        <taxon>Ascomycota</taxon>
        <taxon>Pezizomycotina</taxon>
        <taxon>Eurotiomycetes</taxon>
        <taxon>Eurotiomycetidae</taxon>
        <taxon>Onygenales</taxon>
        <taxon>Ajellomycetaceae</taxon>
        <taxon>Histoplasma</taxon>
    </lineage>
</organism>
<dbReference type="InterPro" id="IPR002110">
    <property type="entry name" value="Ankyrin_rpt"/>
</dbReference>
<accession>A0A8A1MMH1</accession>
<protein>
    <submittedName>
        <fullName evidence="1">Pfs domain-containing protein</fullName>
    </submittedName>
</protein>
<evidence type="ECO:0000313" key="1">
    <source>
        <dbReference type="EMBL" id="QSS67025.1"/>
    </source>
</evidence>
<dbReference type="SMART" id="SM00248">
    <property type="entry name" value="ANK"/>
    <property type="match status" value="2"/>
</dbReference>
<dbReference type="Pfam" id="PF12796">
    <property type="entry name" value="Ank_2"/>
    <property type="match status" value="1"/>
</dbReference>
<dbReference type="OrthoDB" id="4207436at2759"/>
<evidence type="ECO:0000313" key="2">
    <source>
        <dbReference type="Proteomes" id="UP000663671"/>
    </source>
</evidence>
<dbReference type="PANTHER" id="PTHR10039:SF5">
    <property type="entry name" value="NACHT DOMAIN-CONTAINING PROTEIN"/>
    <property type="match status" value="1"/>
</dbReference>
<dbReference type="Gene3D" id="1.25.40.20">
    <property type="entry name" value="Ankyrin repeat-containing domain"/>
    <property type="match status" value="1"/>
</dbReference>
<dbReference type="AlphaFoldDB" id="A0A8A1MMH1"/>
<dbReference type="InterPro" id="IPR036770">
    <property type="entry name" value="Ankyrin_rpt-contain_sf"/>
</dbReference>
<dbReference type="PANTHER" id="PTHR10039">
    <property type="entry name" value="AMELOGENIN"/>
    <property type="match status" value="1"/>
</dbReference>
<name>A0A8A1MMH1_AJECA</name>
<dbReference type="EMBL" id="CP069116">
    <property type="protein sequence ID" value="QSS67025.1"/>
    <property type="molecule type" value="Genomic_DNA"/>
</dbReference>
<dbReference type="Proteomes" id="UP000663671">
    <property type="component" value="Chromosome 6"/>
</dbReference>
<dbReference type="SUPFAM" id="SSF48403">
    <property type="entry name" value="Ankyrin repeat"/>
    <property type="match status" value="1"/>
</dbReference>
<gene>
    <name evidence="1" type="ORF">I7I51_03238</name>
</gene>
<reference evidence="1" key="1">
    <citation type="submission" date="2021-01" db="EMBL/GenBank/DDBJ databases">
        <title>Chromosome-level genome assembly of a human fungal pathogen reveals clustering of transcriptionally co-regulated genes.</title>
        <authorList>
            <person name="Voorhies M."/>
            <person name="Cohen S."/>
            <person name="Shea T.P."/>
            <person name="Petrus S."/>
            <person name="Munoz J.F."/>
            <person name="Poplawski S."/>
            <person name="Goldman W.E."/>
            <person name="Michael T."/>
            <person name="Cuomo C.A."/>
            <person name="Sil A."/>
            <person name="Beyhan S."/>
        </authorList>
    </citation>
    <scope>NUCLEOTIDE SEQUENCE</scope>
    <source>
        <strain evidence="1">WU24</strain>
    </source>
</reference>
<dbReference type="VEuPathDB" id="FungiDB:I7I51_03238"/>
<sequence length="422" mass="48897">MLRLAVAVYQWRVQWPCPLWAGPHHHTHEMNMIGCRTRHLLMFFYHLCVKLAIEWKTCFRVCVTSRHYPNISIPEHLSLNLELQVGQASGVFMWVVLVVDMLNKENDEGCSQRQLQITLLAIPDDLHMLFRNMLTRNKRSNEKFLLCMQWLLFAKYPLSPKDLYLAILSGTSDEDMTTRKTNDDVQPDRVMKYLLNCSKGLAEATGSRYRTMQFIHQSVDPNLGDNMIGRSHERLKQCCHNFIINNYFGPGKFLSCSSTHWRSFMGYATRRIQFLALTTNREASALYMAAVENLSNLIRILPSKLSYLEAESSFWVTPLSRLFRGTTLYQSLCEDTAKSKYFRDELERKFRHADGVSPLSYAAMYCSERMLDFLLETGRWLPDTRDQDGRTPLSNASYCSVDRKVIKLLLANPEVDPNSRDG</sequence>